<sequence length="198" mass="21632">MSRRPPGKPRLPGLPPDRLTGEQRAVYDAIAKGRRAEGPQLFPLTEEDGRLRGPFNAMLLSPPVGGALQALGSALRYESDLTARERELAILVVAAHWGSAFEWEAHVAVGRHVGLTDAEIEAIRTGEPVPLDDEREAAVVAWVRELTSRWDVDDEAYARAEAVLGLRRAYELSVLVGYYSTLALQLRVFAGERPPAAG</sequence>
<dbReference type="OrthoDB" id="949132at2"/>
<feature type="domain" description="Carboxymuconolactone decarboxylase-like" evidence="1">
    <location>
        <begin position="62"/>
        <end position="145"/>
    </location>
</feature>
<dbReference type="Pfam" id="PF02627">
    <property type="entry name" value="CMD"/>
    <property type="match status" value="1"/>
</dbReference>
<keyword evidence="3" id="KW-1185">Reference proteome</keyword>
<evidence type="ECO:0000313" key="3">
    <source>
        <dbReference type="Proteomes" id="UP000217103"/>
    </source>
</evidence>
<dbReference type="PANTHER" id="PTHR34846">
    <property type="entry name" value="4-CARBOXYMUCONOLACTONE DECARBOXYLASE FAMILY PROTEIN (AFU_ORTHOLOGUE AFUA_6G11590)"/>
    <property type="match status" value="1"/>
</dbReference>
<reference evidence="2 3" key="1">
    <citation type="submission" date="2016-10" db="EMBL/GenBank/DDBJ databases">
        <authorList>
            <person name="de Groot N.N."/>
        </authorList>
    </citation>
    <scope>NUCLEOTIDE SEQUENCE [LARGE SCALE GENOMIC DNA]</scope>
    <source>
        <strain evidence="2 3">DSM 43794</strain>
    </source>
</reference>
<organism evidence="2 3">
    <name type="scientific">Thermostaphylospora chromogena</name>
    <dbReference type="NCBI Taxonomy" id="35622"/>
    <lineage>
        <taxon>Bacteria</taxon>
        <taxon>Bacillati</taxon>
        <taxon>Actinomycetota</taxon>
        <taxon>Actinomycetes</taxon>
        <taxon>Streptosporangiales</taxon>
        <taxon>Thermomonosporaceae</taxon>
        <taxon>Thermostaphylospora</taxon>
    </lineage>
</organism>
<dbReference type="PANTHER" id="PTHR34846:SF5">
    <property type="entry name" value="CARBOXYMUCONOLACTONE DECARBOXYLASE-LIKE DOMAIN-CONTAINING PROTEIN"/>
    <property type="match status" value="1"/>
</dbReference>
<dbReference type="EMBL" id="FNKK01000002">
    <property type="protein sequence ID" value="SDR16359.1"/>
    <property type="molecule type" value="Genomic_DNA"/>
</dbReference>
<dbReference type="Gene3D" id="1.20.1290.10">
    <property type="entry name" value="AhpD-like"/>
    <property type="match status" value="1"/>
</dbReference>
<gene>
    <name evidence="2" type="ORF">SAMN04489764_3802</name>
</gene>
<dbReference type="STRING" id="35622.SAMN04489764_3802"/>
<evidence type="ECO:0000313" key="2">
    <source>
        <dbReference type="EMBL" id="SDR16359.1"/>
    </source>
</evidence>
<dbReference type="Proteomes" id="UP000217103">
    <property type="component" value="Unassembled WGS sequence"/>
</dbReference>
<accession>A0A1H1GT74</accession>
<dbReference type="InterPro" id="IPR029032">
    <property type="entry name" value="AhpD-like"/>
</dbReference>
<protein>
    <submittedName>
        <fullName evidence="2">4-carboxymuconolactone decarboxylase</fullName>
    </submittedName>
</protein>
<dbReference type="InterPro" id="IPR003779">
    <property type="entry name" value="CMD-like"/>
</dbReference>
<proteinExistence type="predicted"/>
<dbReference type="RefSeq" id="WP_093260623.1">
    <property type="nucleotide sequence ID" value="NZ_FNKK01000002.1"/>
</dbReference>
<evidence type="ECO:0000259" key="1">
    <source>
        <dbReference type="Pfam" id="PF02627"/>
    </source>
</evidence>
<dbReference type="SUPFAM" id="SSF69118">
    <property type="entry name" value="AhpD-like"/>
    <property type="match status" value="1"/>
</dbReference>
<dbReference type="AlphaFoldDB" id="A0A1H1GT74"/>
<name>A0A1H1GT74_9ACTN</name>
<dbReference type="GO" id="GO:0051920">
    <property type="term" value="F:peroxiredoxin activity"/>
    <property type="evidence" value="ECO:0007669"/>
    <property type="project" value="InterPro"/>
</dbReference>